<organism evidence="3 4">
    <name type="scientific">Kuraishia capsulata CBS 1993</name>
    <dbReference type="NCBI Taxonomy" id="1382522"/>
    <lineage>
        <taxon>Eukaryota</taxon>
        <taxon>Fungi</taxon>
        <taxon>Dikarya</taxon>
        <taxon>Ascomycota</taxon>
        <taxon>Saccharomycotina</taxon>
        <taxon>Pichiomycetes</taxon>
        <taxon>Pichiales</taxon>
        <taxon>Pichiaceae</taxon>
        <taxon>Kuraishia</taxon>
    </lineage>
</organism>
<keyword evidence="4" id="KW-1185">Reference proteome</keyword>
<proteinExistence type="predicted"/>
<gene>
    <name evidence="3" type="ORF">KUCA_T00003555001</name>
</gene>
<feature type="region of interest" description="Disordered" evidence="1">
    <location>
        <begin position="55"/>
        <end position="137"/>
    </location>
</feature>
<dbReference type="InterPro" id="IPR058934">
    <property type="entry name" value="YMC020W-like"/>
</dbReference>
<dbReference type="Proteomes" id="UP000019384">
    <property type="component" value="Unassembled WGS sequence"/>
</dbReference>
<dbReference type="PANTHER" id="PTHR47349:SF1">
    <property type="entry name" value="AER328WP"/>
    <property type="match status" value="1"/>
</dbReference>
<evidence type="ECO:0000313" key="4">
    <source>
        <dbReference type="Proteomes" id="UP000019384"/>
    </source>
</evidence>
<evidence type="ECO:0000256" key="1">
    <source>
        <dbReference type="SAM" id="MobiDB-lite"/>
    </source>
</evidence>
<feature type="domain" description="YMC020W-like alpha/beta hydrolase" evidence="2">
    <location>
        <begin position="466"/>
        <end position="787"/>
    </location>
</feature>
<dbReference type="AlphaFoldDB" id="W6MQP0"/>
<reference evidence="3" key="1">
    <citation type="submission" date="2013-12" db="EMBL/GenBank/DDBJ databases">
        <authorList>
            <person name="Genoscope - CEA"/>
        </authorList>
    </citation>
    <scope>NUCLEOTIDE SEQUENCE</scope>
    <source>
        <strain evidence="3">CBS 1993</strain>
    </source>
</reference>
<feature type="region of interest" description="Disordered" evidence="1">
    <location>
        <begin position="370"/>
        <end position="401"/>
    </location>
</feature>
<accession>W6MQP0</accession>
<evidence type="ECO:0000313" key="3">
    <source>
        <dbReference type="EMBL" id="CDK27577.1"/>
    </source>
</evidence>
<dbReference type="RefSeq" id="XP_022459570.1">
    <property type="nucleotide sequence ID" value="XM_022601981.1"/>
</dbReference>
<dbReference type="GeneID" id="34520958"/>
<dbReference type="Pfam" id="PF26147">
    <property type="entry name" value="AB_HYDROLASE_YMC0-YMC35"/>
    <property type="match status" value="1"/>
</dbReference>
<protein>
    <recommendedName>
        <fullName evidence="2">YMC020W-like alpha/beta hydrolase domain-containing protein</fullName>
    </recommendedName>
</protein>
<dbReference type="PANTHER" id="PTHR47349">
    <property type="entry name" value="CHROMOSOME 8, WHOLE GENOME SHOTGUN SEQUENCE"/>
    <property type="match status" value="1"/>
</dbReference>
<reference evidence="3" key="2">
    <citation type="submission" date="2014-02" db="EMBL/GenBank/DDBJ databases">
        <title>Complete DNA sequence of /Kuraishia capsulata/ illustrates novel genomic features among budding yeasts (/Saccharomycotina/).</title>
        <authorList>
            <person name="Morales L."/>
            <person name="Noel B."/>
            <person name="Porcel B."/>
            <person name="Marcet-Houben M."/>
            <person name="Hullo M-F."/>
            <person name="Sacerdot C."/>
            <person name="Tekaia F."/>
            <person name="Leh-Louis V."/>
            <person name="Despons L."/>
            <person name="Khanna V."/>
            <person name="Aury J-M."/>
            <person name="Barbe V."/>
            <person name="Couloux A."/>
            <person name="Labadie K."/>
            <person name="Pelletier E."/>
            <person name="Souciet J-L."/>
            <person name="Boekhout T."/>
            <person name="Gabaldon T."/>
            <person name="Wincker P."/>
            <person name="Dujon B."/>
        </authorList>
    </citation>
    <scope>NUCLEOTIDE SEQUENCE</scope>
    <source>
        <strain evidence="3">CBS 1993</strain>
    </source>
</reference>
<dbReference type="OrthoDB" id="5598028at2759"/>
<feature type="compositionally biased region" description="Polar residues" evidence="1">
    <location>
        <begin position="32"/>
        <end position="42"/>
    </location>
</feature>
<dbReference type="EMBL" id="HG793128">
    <property type="protein sequence ID" value="CDK27577.1"/>
    <property type="molecule type" value="Genomic_DNA"/>
</dbReference>
<evidence type="ECO:0000259" key="2">
    <source>
        <dbReference type="Pfam" id="PF26147"/>
    </source>
</evidence>
<dbReference type="InterPro" id="IPR058933">
    <property type="entry name" value="YMC020W-like_ab_hydrolase"/>
</dbReference>
<name>W6MQP0_9ASCO</name>
<feature type="compositionally biased region" description="Basic and acidic residues" evidence="1">
    <location>
        <begin position="67"/>
        <end position="81"/>
    </location>
</feature>
<feature type="region of interest" description="Disordered" evidence="1">
    <location>
        <begin position="23"/>
        <end position="43"/>
    </location>
</feature>
<dbReference type="HOGENOM" id="CLU_010834_1_2_1"/>
<sequence length="839" mass="93709">MDKPEGGSSVADNAAPVLDTVKVLSESDRTPSHQSLSSTWLTNLKARAGSVVTPDILRKQSGIFGEQDSRPEMLESRKGSPEADQPQIRDQPETEGNAEENLVTLRDFRRQQETETSISEDQTGLAEIEPIEPAQPQQKPWWYWGARETIPPPPPLPPPPEVLDSDIRVALIVPSEQDLSEVVSEVQAASLETASEEQLTTQDTVEQQVEAQQHVQLPQNWIQWINPATYVPTISGFMSKPLEPHVSEGMMPNEISAVVNSGEFASEYSSVSQTNSSVRSGSVLKPVYNPWMPWTWANASSSPQDYPQESTLASVYSNKDSEENAKAARKAVETTPQTGNSWGFWLRRSAANTSSIGELAVSGTDSLNRPAKITGEFPKTPQEKQESLLKSGNGHANGAQDELEVKKSRVLPLLNENYRDLTFKTRTRIWWSQMVPLVKKEKHLYHLPWFSKSGTIEGDEKLPSSKDTKVKKAVIIGVHGYLPIKMVKTLIAQPTGSAVKFVESAADALEYWAVKQGMNLEIETIALDGEGKIFDRVASLLILLNNWMDLLHTADYVFFASHSQGVPVTIHIVAQLLQRGHLANASRVGLINMAGICLGPFPGLDSKLAIRAYSKLENEIMMELFDFQDPMTYQSQQLVTSLDVLLDHNVKVTFIGSTTDQLIPLNSSLCIHLDHPNIFRCVHIDAEAENSDFVVDLLDVCLKLINLGINDHGMLFEISQYLSGTLVNGGHSKVFAERDVYLRGIEHTLETSNLYHKVPSRLHEINTKRFQSNPYHLPWCIRGFFQELLRLKTQLDGYAVGKRIFDEFKTWNPTSKQLKDLKYCTGIVDGMDYHELVEF</sequence>